<dbReference type="InterPro" id="IPR029063">
    <property type="entry name" value="SAM-dependent_MTases_sf"/>
</dbReference>
<dbReference type="SUPFAM" id="SSF53335">
    <property type="entry name" value="S-adenosyl-L-methionine-dependent methyltransferases"/>
    <property type="match status" value="1"/>
</dbReference>
<dbReference type="GO" id="GO:0005759">
    <property type="term" value="C:mitochondrial matrix"/>
    <property type="evidence" value="ECO:0007669"/>
    <property type="project" value="UniProtKB-SubCell"/>
</dbReference>
<feature type="binding site" evidence="10">
    <location>
        <position position="362"/>
    </location>
    <ligand>
        <name>S-adenosyl-L-methionine</name>
        <dbReference type="ChEBI" id="CHEBI:59789"/>
    </ligand>
</feature>
<dbReference type="FunFam" id="3.30.300.110:FF:000001">
    <property type="entry name" value="tRNA (guanine(37)-N1)-methyltransferase"/>
    <property type="match status" value="1"/>
</dbReference>
<dbReference type="Proteomes" id="UP000053392">
    <property type="component" value="Unassembled WGS sequence"/>
</dbReference>
<comment type="function">
    <text evidence="10">Specifically methylates the N1 position of guanosine-37 in various cytoplasmic and mitochondrial tRNAs. Methylation is not dependent on the nature of the nucleoside 5' of the target nucleoside. This is the first step in the biosynthesis of wybutosine (yW), a modified base adjacent to the anticodon of tRNAs and required for accurate decoding.</text>
</comment>
<dbReference type="GO" id="GO:0005634">
    <property type="term" value="C:nucleus"/>
    <property type="evidence" value="ECO:0007669"/>
    <property type="project" value="UniProtKB-SubCell"/>
</dbReference>
<dbReference type="OrthoDB" id="408788at2759"/>
<keyword evidence="8 10" id="KW-0539">Nucleus</keyword>
<dbReference type="GO" id="GO:0002939">
    <property type="term" value="P:tRNA N1-guanine methylation"/>
    <property type="evidence" value="ECO:0007669"/>
    <property type="project" value="TreeGrafter"/>
</dbReference>
<dbReference type="CDD" id="cd02440">
    <property type="entry name" value="AdoMet_MTases"/>
    <property type="match status" value="1"/>
</dbReference>
<keyword evidence="14" id="KW-1185">Reference proteome</keyword>
<dbReference type="Gene3D" id="3.30.300.110">
    <property type="entry name" value="Met-10+ protein-like domains"/>
    <property type="match status" value="1"/>
</dbReference>
<dbReference type="HAMAP" id="MF_03152">
    <property type="entry name" value="TRM5"/>
    <property type="match status" value="1"/>
</dbReference>
<keyword evidence="6 10" id="KW-0819">tRNA processing</keyword>
<feature type="binding site" evidence="10">
    <location>
        <begin position="279"/>
        <end position="280"/>
    </location>
    <ligand>
        <name>S-adenosyl-L-methionine</name>
        <dbReference type="ChEBI" id="CHEBI:59789"/>
    </ligand>
</feature>
<accession>A0A0D0V4D0</accession>
<keyword evidence="5 10" id="KW-0949">S-adenosyl-L-methionine</keyword>
<keyword evidence="2 10" id="KW-0963">Cytoplasm</keyword>
<dbReference type="InterPro" id="IPR030382">
    <property type="entry name" value="MeTrfase_TRM5/TYW2"/>
</dbReference>
<evidence type="ECO:0000256" key="5">
    <source>
        <dbReference type="ARBA" id="ARBA00022691"/>
    </source>
</evidence>
<dbReference type="PROSITE" id="PS51684">
    <property type="entry name" value="SAM_MT_TRM5_TYW2"/>
    <property type="match status" value="1"/>
</dbReference>
<dbReference type="GO" id="GO:0070901">
    <property type="term" value="P:mitochondrial tRNA methylation"/>
    <property type="evidence" value="ECO:0007669"/>
    <property type="project" value="UniProtKB-ARBA"/>
</dbReference>
<feature type="binding site" evidence="10">
    <location>
        <position position="213"/>
    </location>
    <ligand>
        <name>S-adenosyl-L-methionine</name>
        <dbReference type="ChEBI" id="CHEBI:59789"/>
    </ligand>
</feature>
<feature type="binding site" evidence="10">
    <location>
        <begin position="251"/>
        <end position="252"/>
    </location>
    <ligand>
        <name>S-adenosyl-L-methionine</name>
        <dbReference type="ChEBI" id="CHEBI:59789"/>
    </ligand>
</feature>
<evidence type="ECO:0000256" key="7">
    <source>
        <dbReference type="ARBA" id="ARBA00023128"/>
    </source>
</evidence>
<evidence type="ECO:0000256" key="2">
    <source>
        <dbReference type="ARBA" id="ARBA00022490"/>
    </source>
</evidence>
<evidence type="ECO:0000256" key="10">
    <source>
        <dbReference type="HAMAP-Rule" id="MF_03152"/>
    </source>
</evidence>
<evidence type="ECO:0000256" key="1">
    <source>
        <dbReference type="ARBA" id="ARBA00009775"/>
    </source>
</evidence>
<comment type="similarity">
    <text evidence="10">Belongs to the TRM5 / TYW2 family.</text>
</comment>
<dbReference type="Pfam" id="PF25133">
    <property type="entry name" value="TYW2_N_2"/>
    <property type="match status" value="1"/>
</dbReference>
<name>A0A0D0V4D0_9TREE</name>
<dbReference type="InterPro" id="IPR025792">
    <property type="entry name" value="tRNA_Gua_MeTrfase_euk"/>
</dbReference>
<dbReference type="InterPro" id="IPR056743">
    <property type="entry name" value="TRM5-TYW2-like_MTfase"/>
</dbReference>
<comment type="subunit">
    <text evidence="10">Monomer.</text>
</comment>
<organism evidence="13 14">
    <name type="scientific">Cryptococcus deuterogattii Ram5</name>
    <dbReference type="NCBI Taxonomy" id="1296110"/>
    <lineage>
        <taxon>Eukaryota</taxon>
        <taxon>Fungi</taxon>
        <taxon>Dikarya</taxon>
        <taxon>Basidiomycota</taxon>
        <taxon>Agaricomycotina</taxon>
        <taxon>Tremellomycetes</taxon>
        <taxon>Tremellales</taxon>
        <taxon>Cryptococcaceae</taxon>
        <taxon>Cryptococcus</taxon>
        <taxon>Cryptococcus gattii species complex</taxon>
    </lineage>
</organism>
<reference evidence="13 14" key="1">
    <citation type="submission" date="2015-01" db="EMBL/GenBank/DDBJ databases">
        <title>The Genome Sequence of Cryptococcus gattii Ram5.</title>
        <authorList>
            <consortium name="The Broad Institute Genomics Platform"/>
            <person name="Cuomo C."/>
            <person name="Litvintseva A."/>
            <person name="Chen Y."/>
            <person name="Heitman J."/>
            <person name="Sun S."/>
            <person name="Springer D."/>
            <person name="Dromer F."/>
            <person name="Young S."/>
            <person name="Zeng Q."/>
            <person name="Gargeya S."/>
            <person name="Abouelleil A."/>
            <person name="Alvarado L."/>
            <person name="Chapman S.B."/>
            <person name="Gainer-Dewar J."/>
            <person name="Goldberg J."/>
            <person name="Griggs A."/>
            <person name="Gujja S."/>
            <person name="Hansen M."/>
            <person name="Howarth C."/>
            <person name="Imamovic A."/>
            <person name="Larimer J."/>
            <person name="Murphy C."/>
            <person name="Naylor J."/>
            <person name="Pearson M."/>
            <person name="Priest M."/>
            <person name="Roberts A."/>
            <person name="Saif S."/>
            <person name="Shea T."/>
            <person name="Sykes S."/>
            <person name="Wortman J."/>
            <person name="Nusbaum C."/>
            <person name="Birren B."/>
        </authorList>
    </citation>
    <scope>NUCLEOTIDE SEQUENCE [LARGE SCALE GENOMIC DNA]</scope>
    <source>
        <strain evidence="13 14">Ram5</strain>
    </source>
</reference>
<evidence type="ECO:0000259" key="12">
    <source>
        <dbReference type="PROSITE" id="PS51684"/>
    </source>
</evidence>
<dbReference type="EMBL" id="KN847900">
    <property type="protein sequence ID" value="KIR41444.1"/>
    <property type="molecule type" value="Genomic_DNA"/>
</dbReference>
<protein>
    <recommendedName>
        <fullName evidence="10">tRNA (guanine(37)-N1)-methyltransferase</fullName>
        <ecNumber evidence="10">2.1.1.228</ecNumber>
    </recommendedName>
    <alternativeName>
        <fullName evidence="10">M1G-methyltransferase</fullName>
    </alternativeName>
    <alternativeName>
        <fullName evidence="10">tRNA [GM37] methyltransferase</fullName>
    </alternativeName>
    <alternativeName>
        <fullName evidence="10">tRNA methyltransferase 5</fullName>
    </alternativeName>
</protein>
<evidence type="ECO:0000256" key="8">
    <source>
        <dbReference type="ARBA" id="ARBA00023242"/>
    </source>
</evidence>
<evidence type="ECO:0000313" key="14">
    <source>
        <dbReference type="Proteomes" id="UP000053392"/>
    </source>
</evidence>
<sequence length="446" mass="50034">MASLGSRALALSPSATIYPPSHTGMTELDRSAFDLDIQILSAVVEPGMIGKLRSHPSLKDLVLDLPKTKPIVECPAELIPAAAQNIKGLKLLRFHLSQENELPEEAKEVLKGAKALVKEVVRLGYDNWNACHMNLREEWLPFRYLIGQVILDKNPGLRTIVNKLDTIHAQFRYFDMEVIAGDNDYIATVNESGCSFTFNFSNVYWNSRLHHEHERLISLFPPGCVIADVMAGVGPFAIPAAKKGCYVLGNDLNPESVKWMRENRLKNKVEPTLRVSEIDGFQFIRIAPLEVWTRPFDPAPPPRVSNRQRDREAKEARRKREQAKHAGQPVTETASMPVPSQKASIESQSVHPPKLISHFIMNLPDSAITFLPSYIGCYAPLLSEKTFVDEYGGKEEAKQKVEMPMVHCYCFTKEIETGKAEIDILQVRPYLKTRDPVLTSGTASIH</sequence>
<dbReference type="PANTHER" id="PTHR23245">
    <property type="entry name" value="TRNA METHYLTRANSFERASE"/>
    <property type="match status" value="1"/>
</dbReference>
<dbReference type="PANTHER" id="PTHR23245:SF36">
    <property type="entry name" value="TRNA (GUANINE(37)-N1)-METHYLTRANSFERASE"/>
    <property type="match status" value="1"/>
</dbReference>
<evidence type="ECO:0000256" key="6">
    <source>
        <dbReference type="ARBA" id="ARBA00022694"/>
    </source>
</evidence>
<keyword evidence="4 10" id="KW-0808">Transferase</keyword>
<dbReference type="GO" id="GO:0052906">
    <property type="term" value="F:tRNA (guanine(37)-N1)-methyltransferase activity"/>
    <property type="evidence" value="ECO:0007669"/>
    <property type="project" value="UniProtKB-UniRule"/>
</dbReference>
<dbReference type="AlphaFoldDB" id="A0A0D0V4D0"/>
<evidence type="ECO:0000256" key="3">
    <source>
        <dbReference type="ARBA" id="ARBA00022603"/>
    </source>
</evidence>
<evidence type="ECO:0000256" key="11">
    <source>
        <dbReference type="SAM" id="MobiDB-lite"/>
    </source>
</evidence>
<evidence type="ECO:0000313" key="13">
    <source>
        <dbReference type="EMBL" id="KIR41444.1"/>
    </source>
</evidence>
<dbReference type="InterPro" id="IPR056744">
    <property type="entry name" value="TRM5/TYW2-like_N"/>
</dbReference>
<feature type="domain" description="SAM-dependent methyltransferase TRM5/TYW2-type" evidence="12">
    <location>
        <begin position="120"/>
        <end position="446"/>
    </location>
</feature>
<dbReference type="Gene3D" id="3.40.50.150">
    <property type="entry name" value="Vaccinia Virus protein VP39"/>
    <property type="match status" value="1"/>
</dbReference>
<comment type="catalytic activity">
    <reaction evidence="9 10">
        <text>guanosine(37) in tRNA + S-adenosyl-L-methionine = N(1)-methylguanosine(37) in tRNA + S-adenosyl-L-homocysteine + H(+)</text>
        <dbReference type="Rhea" id="RHEA:36899"/>
        <dbReference type="Rhea" id="RHEA-COMP:10145"/>
        <dbReference type="Rhea" id="RHEA-COMP:10147"/>
        <dbReference type="ChEBI" id="CHEBI:15378"/>
        <dbReference type="ChEBI" id="CHEBI:57856"/>
        <dbReference type="ChEBI" id="CHEBI:59789"/>
        <dbReference type="ChEBI" id="CHEBI:73542"/>
        <dbReference type="ChEBI" id="CHEBI:74269"/>
        <dbReference type="EC" id="2.1.1.228"/>
    </reaction>
</comment>
<comment type="subcellular location">
    <subcellularLocation>
        <location evidence="10">Mitochondrion matrix</location>
    </subcellularLocation>
    <subcellularLocation>
        <location evidence="10">Nucleus</location>
    </subcellularLocation>
    <subcellularLocation>
        <location evidence="10">Cytoplasm</location>
    </subcellularLocation>
    <text evidence="10">Predominantly in the mitochondria and in the nucleus.</text>
</comment>
<dbReference type="Pfam" id="PF02475">
    <property type="entry name" value="TRM5-TYW2_MTfase"/>
    <property type="match status" value="1"/>
</dbReference>
<evidence type="ECO:0000256" key="9">
    <source>
        <dbReference type="ARBA" id="ARBA00047783"/>
    </source>
</evidence>
<dbReference type="EC" id="2.1.1.228" evidence="10"/>
<feature type="region of interest" description="Disordered" evidence="11">
    <location>
        <begin position="297"/>
        <end position="339"/>
    </location>
</feature>
<evidence type="ECO:0000256" key="4">
    <source>
        <dbReference type="ARBA" id="ARBA00022679"/>
    </source>
</evidence>
<keyword evidence="3 10" id="KW-0489">Methyltransferase</keyword>
<gene>
    <name evidence="10" type="primary">TRM5</name>
    <name evidence="13" type="ORF">I313_02572</name>
</gene>
<comment type="similarity">
    <text evidence="1">Belongs to the class I-like SAM-binding methyltransferase superfamily. TRM5/TYW2 family.</text>
</comment>
<keyword evidence="7 10" id="KW-0496">Mitochondrion</keyword>
<proteinExistence type="inferred from homology"/>
<dbReference type="HOGENOM" id="CLU_022610_2_2_1"/>